<dbReference type="SUPFAM" id="SSF52058">
    <property type="entry name" value="L domain-like"/>
    <property type="match status" value="1"/>
</dbReference>
<evidence type="ECO:0000256" key="6">
    <source>
        <dbReference type="ARBA" id="ARBA00022989"/>
    </source>
</evidence>
<dbReference type="GO" id="GO:0016020">
    <property type="term" value="C:membrane"/>
    <property type="evidence" value="ECO:0007669"/>
    <property type="project" value="UniProtKB-SubCell"/>
</dbReference>
<dbReference type="PaxDb" id="29760-VIT_10s0092g00740.t01"/>
<evidence type="ECO:0000256" key="3">
    <source>
        <dbReference type="ARBA" id="ARBA00022692"/>
    </source>
</evidence>
<keyword evidence="6" id="KW-1133">Transmembrane helix</keyword>
<keyword evidence="5" id="KW-0677">Repeat</keyword>
<name>F6I3J8_VITVI</name>
<comment type="subcellular location">
    <subcellularLocation>
        <location evidence="1">Membrane</location>
        <topology evidence="1">Single-pass membrane protein</topology>
    </subcellularLocation>
</comment>
<keyword evidence="3" id="KW-0812">Transmembrane</keyword>
<evidence type="ECO:0000256" key="2">
    <source>
        <dbReference type="ARBA" id="ARBA00022614"/>
    </source>
</evidence>
<dbReference type="PANTHER" id="PTHR47986:SF1">
    <property type="entry name" value="OS04G0685900 PROTEIN"/>
    <property type="match status" value="1"/>
</dbReference>
<keyword evidence="9" id="KW-0325">Glycoprotein</keyword>
<evidence type="ECO:0000256" key="4">
    <source>
        <dbReference type="ARBA" id="ARBA00022729"/>
    </source>
</evidence>
<dbReference type="AlphaFoldDB" id="F6I3J8"/>
<organism evidence="10 11">
    <name type="scientific">Vitis vinifera</name>
    <name type="common">Grape</name>
    <dbReference type="NCBI Taxonomy" id="29760"/>
    <lineage>
        <taxon>Eukaryota</taxon>
        <taxon>Viridiplantae</taxon>
        <taxon>Streptophyta</taxon>
        <taxon>Embryophyta</taxon>
        <taxon>Tracheophyta</taxon>
        <taxon>Spermatophyta</taxon>
        <taxon>Magnoliopsida</taxon>
        <taxon>eudicotyledons</taxon>
        <taxon>Gunneridae</taxon>
        <taxon>Pentapetalae</taxon>
        <taxon>rosids</taxon>
        <taxon>Vitales</taxon>
        <taxon>Vitaceae</taxon>
        <taxon>Viteae</taxon>
        <taxon>Vitis</taxon>
    </lineage>
</organism>
<dbReference type="HOGENOM" id="CLU_2228095_0_0_1"/>
<keyword evidence="7" id="KW-0472">Membrane</keyword>
<evidence type="ECO:0000313" key="11">
    <source>
        <dbReference type="Proteomes" id="UP000009183"/>
    </source>
</evidence>
<dbReference type="EMBL" id="FN596741">
    <property type="protein sequence ID" value="CCB61516.1"/>
    <property type="molecule type" value="Genomic_DNA"/>
</dbReference>
<gene>
    <name evidence="10" type="ordered locus">VIT_10s0092g00740</name>
</gene>
<evidence type="ECO:0000256" key="7">
    <source>
        <dbReference type="ARBA" id="ARBA00023136"/>
    </source>
</evidence>
<keyword evidence="8" id="KW-0675">Receptor</keyword>
<dbReference type="PANTHER" id="PTHR47986">
    <property type="entry name" value="OSJNBA0070M12.3 PROTEIN"/>
    <property type="match status" value="1"/>
</dbReference>
<evidence type="ECO:0000313" key="10">
    <source>
        <dbReference type="EMBL" id="CCB61516.1"/>
    </source>
</evidence>
<evidence type="ECO:0000256" key="1">
    <source>
        <dbReference type="ARBA" id="ARBA00004167"/>
    </source>
</evidence>
<dbReference type="Proteomes" id="UP000009183">
    <property type="component" value="Chromosome 10"/>
</dbReference>
<evidence type="ECO:0000256" key="8">
    <source>
        <dbReference type="ARBA" id="ARBA00023170"/>
    </source>
</evidence>
<keyword evidence="2" id="KW-0433">Leucine-rich repeat</keyword>
<dbReference type="InterPro" id="IPR052422">
    <property type="entry name" value="Auxin_Ser/Thr_Kinase"/>
</dbReference>
<sequence>MKFDLDGFVVIGRVDSSINACLLAENLGSSDDGMPRYCGLIHKMNHFNGKLPSSRRLSELQFAFLDYNEVDTIPTGFFDGLTSIQILALNDNPFNATTGLRYLKGQ</sequence>
<accession>F6I3J8</accession>
<dbReference type="InParanoid" id="F6I3J8"/>
<dbReference type="Gene3D" id="3.80.10.10">
    <property type="entry name" value="Ribonuclease Inhibitor"/>
    <property type="match status" value="1"/>
</dbReference>
<keyword evidence="4" id="KW-0732">Signal</keyword>
<protein>
    <submittedName>
        <fullName evidence="10">Uncharacterized protein</fullName>
    </submittedName>
</protein>
<dbReference type="InterPro" id="IPR032675">
    <property type="entry name" value="LRR_dom_sf"/>
</dbReference>
<proteinExistence type="predicted"/>
<evidence type="ECO:0000256" key="9">
    <source>
        <dbReference type="ARBA" id="ARBA00023180"/>
    </source>
</evidence>
<keyword evidence="11" id="KW-1185">Reference proteome</keyword>
<reference evidence="11" key="1">
    <citation type="journal article" date="2007" name="Nature">
        <title>The grapevine genome sequence suggests ancestral hexaploidization in major angiosperm phyla.</title>
        <authorList>
            <consortium name="The French-Italian Public Consortium for Grapevine Genome Characterization."/>
            <person name="Jaillon O."/>
            <person name="Aury J.-M."/>
            <person name="Noel B."/>
            <person name="Policriti A."/>
            <person name="Clepet C."/>
            <person name="Casagrande A."/>
            <person name="Choisne N."/>
            <person name="Aubourg S."/>
            <person name="Vitulo N."/>
            <person name="Jubin C."/>
            <person name="Vezzi A."/>
            <person name="Legeai F."/>
            <person name="Hugueney P."/>
            <person name="Dasilva C."/>
            <person name="Horner D."/>
            <person name="Mica E."/>
            <person name="Jublot D."/>
            <person name="Poulain J."/>
            <person name="Bruyere C."/>
            <person name="Billault A."/>
            <person name="Segurens B."/>
            <person name="Gouyvenoux M."/>
            <person name="Ugarte E."/>
            <person name="Cattonaro F."/>
            <person name="Anthouard V."/>
            <person name="Vico V."/>
            <person name="Del Fabbro C."/>
            <person name="Alaux M."/>
            <person name="Di Gaspero G."/>
            <person name="Dumas V."/>
            <person name="Felice N."/>
            <person name="Paillard S."/>
            <person name="Juman I."/>
            <person name="Moroldo M."/>
            <person name="Scalabrin S."/>
            <person name="Canaguier A."/>
            <person name="Le Clainche I."/>
            <person name="Malacrida G."/>
            <person name="Durand E."/>
            <person name="Pesole G."/>
            <person name="Laucou V."/>
            <person name="Chatelet P."/>
            <person name="Merdinoglu D."/>
            <person name="Delledonne M."/>
            <person name="Pezzotti M."/>
            <person name="Lecharny A."/>
            <person name="Scarpelli C."/>
            <person name="Artiguenave F."/>
            <person name="Pe M.E."/>
            <person name="Valle G."/>
            <person name="Morgante M."/>
            <person name="Caboche M."/>
            <person name="Adam-Blondon A.-F."/>
            <person name="Weissenbach J."/>
            <person name="Quetier F."/>
            <person name="Wincker P."/>
        </authorList>
    </citation>
    <scope>NUCLEOTIDE SEQUENCE [LARGE SCALE GENOMIC DNA]</scope>
    <source>
        <strain evidence="11">cv. Pinot noir / PN40024</strain>
    </source>
</reference>
<evidence type="ECO:0000256" key="5">
    <source>
        <dbReference type="ARBA" id="ARBA00022737"/>
    </source>
</evidence>